<dbReference type="CDD" id="cd19099">
    <property type="entry name" value="AKR_unchar"/>
    <property type="match status" value="1"/>
</dbReference>
<dbReference type="EMBL" id="CAJVPI010002978">
    <property type="protein sequence ID" value="CAG8652375.1"/>
    <property type="molecule type" value="Genomic_DNA"/>
</dbReference>
<evidence type="ECO:0000313" key="3">
    <source>
        <dbReference type="Proteomes" id="UP000789739"/>
    </source>
</evidence>
<dbReference type="Proteomes" id="UP000789739">
    <property type="component" value="Unassembled WGS sequence"/>
</dbReference>
<feature type="non-terminal residue" evidence="2">
    <location>
        <position position="1"/>
    </location>
</feature>
<organism evidence="2 3">
    <name type="scientific">Paraglomus brasilianum</name>
    <dbReference type="NCBI Taxonomy" id="144538"/>
    <lineage>
        <taxon>Eukaryota</taxon>
        <taxon>Fungi</taxon>
        <taxon>Fungi incertae sedis</taxon>
        <taxon>Mucoromycota</taxon>
        <taxon>Glomeromycotina</taxon>
        <taxon>Glomeromycetes</taxon>
        <taxon>Paraglomerales</taxon>
        <taxon>Paraglomeraceae</taxon>
        <taxon>Paraglomus</taxon>
    </lineage>
</organism>
<dbReference type="SUPFAM" id="SSF51430">
    <property type="entry name" value="NAD(P)-linked oxidoreductase"/>
    <property type="match status" value="1"/>
</dbReference>
<dbReference type="InterPro" id="IPR053135">
    <property type="entry name" value="AKR2_Oxidoreductase"/>
</dbReference>
<name>A0A9N9H4E8_9GLOM</name>
<feature type="domain" description="NADP-dependent oxidoreductase" evidence="1">
    <location>
        <begin position="18"/>
        <end position="278"/>
    </location>
</feature>
<dbReference type="InterPro" id="IPR023210">
    <property type="entry name" value="NADP_OxRdtase_dom"/>
</dbReference>
<comment type="caution">
    <text evidence="2">The sequence shown here is derived from an EMBL/GenBank/DDBJ whole genome shotgun (WGS) entry which is preliminary data.</text>
</comment>
<dbReference type="PANTHER" id="PTHR43312:SF1">
    <property type="entry name" value="NADP-DEPENDENT OXIDOREDUCTASE DOMAIN-CONTAINING PROTEIN"/>
    <property type="match status" value="1"/>
</dbReference>
<proteinExistence type="predicted"/>
<protein>
    <submittedName>
        <fullName evidence="2">602_t:CDS:1</fullName>
    </submittedName>
</protein>
<dbReference type="OrthoDB" id="48988at2759"/>
<gene>
    <name evidence="2" type="ORF">PBRASI_LOCUS10331</name>
</gene>
<dbReference type="AlphaFoldDB" id="A0A9N9H4E8"/>
<sequence length="477" mass="53978">HSDIPTSTILKTGKTVSRLGFGGYRINRHNPHHKEALISAIKQGINVIDTATNFEGGESEKLIGQAVKEAESLGICRWSDLVVITKAGYIHPVHSAQWRSPNSKAVHHNHCIHPDFIENEITESLRRLQTDKIDIFMLNNPERMLLDPNKTYSMNRLYNDIVETCTYLDEECAKGRIGGYGICSNLMALPSSNDNISLPLMLSKLSPQSRHNFVAIETPFNIFEREAIWNDGSEKTLAELAELNEVFLFTNRPFHTIAGGTIRTLATSSSEVEPEKQVIAKLEGNFEKLSQLETELNEQFPVEQSLQSKFIWAQVLSENLARLSKNHFATKHYLEKDIMPAIERDLAALADYVSIEVFDEEEVRLKTWIDDYRMETKDLISNIIDYARIDLLRKNQDLDSVLSLVCPSLISETDHFHSPLSVKALRIILANARVGCTLVGMRRVEYVNDAIAALKLSIDDEMTVERLNDIYQCPALQ</sequence>
<evidence type="ECO:0000313" key="2">
    <source>
        <dbReference type="EMBL" id="CAG8652375.1"/>
    </source>
</evidence>
<keyword evidence="3" id="KW-1185">Reference proteome</keyword>
<reference evidence="2" key="1">
    <citation type="submission" date="2021-06" db="EMBL/GenBank/DDBJ databases">
        <authorList>
            <person name="Kallberg Y."/>
            <person name="Tangrot J."/>
            <person name="Rosling A."/>
        </authorList>
    </citation>
    <scope>NUCLEOTIDE SEQUENCE</scope>
    <source>
        <strain evidence="2">BR232B</strain>
    </source>
</reference>
<dbReference type="Gene3D" id="3.20.20.100">
    <property type="entry name" value="NADP-dependent oxidoreductase domain"/>
    <property type="match status" value="1"/>
</dbReference>
<dbReference type="Pfam" id="PF00248">
    <property type="entry name" value="Aldo_ket_red"/>
    <property type="match status" value="1"/>
</dbReference>
<evidence type="ECO:0000259" key="1">
    <source>
        <dbReference type="Pfam" id="PF00248"/>
    </source>
</evidence>
<accession>A0A9N9H4E8</accession>
<dbReference type="InterPro" id="IPR036812">
    <property type="entry name" value="NAD(P)_OxRdtase_dom_sf"/>
</dbReference>
<dbReference type="PANTHER" id="PTHR43312">
    <property type="entry name" value="D-THREO-ALDOSE 1-DEHYDROGENASE"/>
    <property type="match status" value="1"/>
</dbReference>